<dbReference type="OrthoDB" id="674604at2759"/>
<evidence type="ECO:0000313" key="9">
    <source>
        <dbReference type="EMBL" id="KIM93217.1"/>
    </source>
</evidence>
<dbReference type="InterPro" id="IPR036322">
    <property type="entry name" value="WD40_repeat_dom_sf"/>
</dbReference>
<evidence type="ECO:0000256" key="2">
    <source>
        <dbReference type="ARBA" id="ARBA00022737"/>
    </source>
</evidence>
<dbReference type="AlphaFoldDB" id="A0A0C3CU48"/>
<dbReference type="HOGENOM" id="CLU_000288_6_16_1"/>
<feature type="non-terminal residue" evidence="9">
    <location>
        <position position="1"/>
    </location>
</feature>
<feature type="repeat" description="WD" evidence="6">
    <location>
        <begin position="953"/>
        <end position="994"/>
    </location>
</feature>
<accession>A0A0C3CU48</accession>
<feature type="repeat" description="WD" evidence="6">
    <location>
        <begin position="785"/>
        <end position="826"/>
    </location>
</feature>
<dbReference type="STRING" id="913774.A0A0C3CU48"/>
<feature type="repeat" description="WD" evidence="6">
    <location>
        <begin position="701"/>
        <end position="742"/>
    </location>
</feature>
<feature type="repeat" description="WD" evidence="6">
    <location>
        <begin position="911"/>
        <end position="952"/>
    </location>
</feature>
<dbReference type="PRINTS" id="PR00320">
    <property type="entry name" value="GPROTEINBRPT"/>
</dbReference>
<evidence type="ECO:0000256" key="5">
    <source>
        <dbReference type="ARBA" id="ARBA00043913"/>
    </source>
</evidence>
<dbReference type="Gene3D" id="3.40.50.300">
    <property type="entry name" value="P-loop containing nucleotide triphosphate hydrolases"/>
    <property type="match status" value="1"/>
</dbReference>
<evidence type="ECO:0000259" key="7">
    <source>
        <dbReference type="Pfam" id="PF24883"/>
    </source>
</evidence>
<evidence type="ECO:0000256" key="4">
    <source>
        <dbReference type="ARBA" id="ARBA00039789"/>
    </source>
</evidence>
<dbReference type="InterPro" id="IPR027417">
    <property type="entry name" value="P-loop_NTPase"/>
</dbReference>
<evidence type="ECO:0000259" key="8">
    <source>
        <dbReference type="Pfam" id="PF25521"/>
    </source>
</evidence>
<dbReference type="InterPro" id="IPR015943">
    <property type="entry name" value="WD40/YVTN_repeat-like_dom_sf"/>
</dbReference>
<name>A0A0C3CU48_OIDMZ</name>
<dbReference type="GO" id="GO:0005634">
    <property type="term" value="C:nucleus"/>
    <property type="evidence" value="ECO:0007669"/>
    <property type="project" value="TreeGrafter"/>
</dbReference>
<dbReference type="PANTHER" id="PTHR22847">
    <property type="entry name" value="WD40 REPEAT PROTEIN"/>
    <property type="match status" value="1"/>
</dbReference>
<feature type="repeat" description="WD" evidence="6">
    <location>
        <begin position="827"/>
        <end position="868"/>
    </location>
</feature>
<sequence length="1071" mass="118066">RLPSAADAPFNSYNKQHAPLCLPGTRVELLQEIYNWADGRDNRCIFWLNGLAGTGKSTIARTVARRYFEQKRLGSSFFFSRGGGDVSHASKFFTSIAVQLAHNVPQIRRFICDAVTEQNDIANQSLHDQWRHLVFHPLSRLEESSSLSAYVLIVDALDECDNEDDVRIIPQLLAEARLLKIRLRVLITSRPEVPIRYSFLQILDADHRDFILHDIQAAIVDQDISTFLDYELRSIGQERGLESSWPGEPAIRLLAQKASGLFIWAATACRFIRKGRRDKSVALPENQLGEIYLTVLKSSIHQCYTEQEREDMYNTIREILGSIVILSSPLSVDALARLLYISKYDVNQTLDDLHAILKISEDRTRPLLLHHPSFRDFLLDKERCSDPKFQVDARQAHRTLANNCIRLMSTSLKQDICDVKAPGILVTDVKSSQVNNCIPPDIQYACLYWVQHLQRSNAQLYDEVYLFLQHHLLHWLEALSWIGKTSEGILAISALKLFTTADESPNLQTFIHDAERFTLYNRSVIEQAPLQLYCSALVFAPEKSIIRKGFEKCIPAWIQTKPKLQADWSATLQTLEGHSFSVESVAFSPDDKQVVSGSLDKTVRLWDAVTGATIQTLEGHSEPVKSVAFSPDGKQVVSGSDDTAVRLWDTVTGAVLQILEGHLSSAESVAFSLDSKQVVSGSDDKTVRLWDTVTGATVQTLKGRSFSVMSVAFSPDGKQVVSGSLDKTVRLWDTVTGAAVQTLEGHLGWVYSVAFSPDGKQVVSGSRDKTVRLWDTITGAAVQTLGGHSGWVYSVAFSPDGKQIVSGSDDETIRLWDTVAGAVLQTLEGHSFSVKSVAYSPDGRQVVSGSLDTTVRLWDAVTGAVLQTLEGHSGRLHSVAFSPDGKQVVSGSHDAIVQLWDTMTGAVLQMLEGHLGPVNSVAFSPDGKQIVSGSDDKTIRLWDTVTGAALQMLEGYLSLVGSVAFSPDGKQIVSGSLDRTVQLWDAVTGAVPQTLKGHLSLVGPVAFSLDSNTTRNLYTSNNWVAEGGSNLIWLPPAYRVTCEAVWNKIIVLGHSSGRISILGFKEGSRLI</sequence>
<dbReference type="CDD" id="cd00200">
    <property type="entry name" value="WD40"/>
    <property type="match status" value="1"/>
</dbReference>
<dbReference type="SMART" id="SM00320">
    <property type="entry name" value="WD40"/>
    <property type="match status" value="10"/>
</dbReference>
<keyword evidence="1 6" id="KW-0853">WD repeat</keyword>
<feature type="repeat" description="WD" evidence="6">
    <location>
        <begin position="743"/>
        <end position="784"/>
    </location>
</feature>
<dbReference type="InterPro" id="IPR056884">
    <property type="entry name" value="NPHP3-like_N"/>
</dbReference>
<dbReference type="InterPro" id="IPR001680">
    <property type="entry name" value="WD40_rpt"/>
</dbReference>
<comment type="similarity">
    <text evidence="3">Belongs to the WD repeat MDV1/CAF4 family.</text>
</comment>
<dbReference type="GO" id="GO:1990234">
    <property type="term" value="C:transferase complex"/>
    <property type="evidence" value="ECO:0007669"/>
    <property type="project" value="UniProtKB-ARBA"/>
</dbReference>
<dbReference type="InterPro" id="IPR020472">
    <property type="entry name" value="WD40_PAC1"/>
</dbReference>
<dbReference type="PROSITE" id="PS50294">
    <property type="entry name" value="WD_REPEATS_REGION"/>
    <property type="match status" value="10"/>
</dbReference>
<dbReference type="PANTHER" id="PTHR22847:SF637">
    <property type="entry name" value="WD REPEAT DOMAIN 5B"/>
    <property type="match status" value="1"/>
</dbReference>
<feature type="repeat" description="WD" evidence="6">
    <location>
        <begin position="659"/>
        <end position="700"/>
    </location>
</feature>
<feature type="domain" description="TANC1/2-like winged helix" evidence="8">
    <location>
        <begin position="313"/>
        <end position="417"/>
    </location>
</feature>
<reference evidence="10" key="2">
    <citation type="submission" date="2015-01" db="EMBL/GenBank/DDBJ databases">
        <title>Evolutionary Origins and Diversification of the Mycorrhizal Mutualists.</title>
        <authorList>
            <consortium name="DOE Joint Genome Institute"/>
            <consortium name="Mycorrhizal Genomics Consortium"/>
            <person name="Kohler A."/>
            <person name="Kuo A."/>
            <person name="Nagy L.G."/>
            <person name="Floudas D."/>
            <person name="Copeland A."/>
            <person name="Barry K.W."/>
            <person name="Cichocki N."/>
            <person name="Veneault-Fourrey C."/>
            <person name="LaButti K."/>
            <person name="Lindquist E.A."/>
            <person name="Lipzen A."/>
            <person name="Lundell T."/>
            <person name="Morin E."/>
            <person name="Murat C."/>
            <person name="Riley R."/>
            <person name="Ohm R."/>
            <person name="Sun H."/>
            <person name="Tunlid A."/>
            <person name="Henrissat B."/>
            <person name="Grigoriev I.V."/>
            <person name="Hibbett D.S."/>
            <person name="Martin F."/>
        </authorList>
    </citation>
    <scope>NUCLEOTIDE SEQUENCE [LARGE SCALE GENOMIC DNA]</scope>
    <source>
        <strain evidence="10">Zn</strain>
    </source>
</reference>
<dbReference type="InterPro" id="IPR058056">
    <property type="entry name" value="WH_TANC1/2"/>
</dbReference>
<dbReference type="SUPFAM" id="SSF52540">
    <property type="entry name" value="P-loop containing nucleoside triphosphate hydrolases"/>
    <property type="match status" value="1"/>
</dbReference>
<feature type="repeat" description="WD" evidence="6">
    <location>
        <begin position="575"/>
        <end position="616"/>
    </location>
</feature>
<keyword evidence="10" id="KW-1185">Reference proteome</keyword>
<organism evidence="9 10">
    <name type="scientific">Oidiodendron maius (strain Zn)</name>
    <dbReference type="NCBI Taxonomy" id="913774"/>
    <lineage>
        <taxon>Eukaryota</taxon>
        <taxon>Fungi</taxon>
        <taxon>Dikarya</taxon>
        <taxon>Ascomycota</taxon>
        <taxon>Pezizomycotina</taxon>
        <taxon>Leotiomycetes</taxon>
        <taxon>Leotiomycetes incertae sedis</taxon>
        <taxon>Myxotrichaceae</taxon>
        <taxon>Oidiodendron</taxon>
    </lineage>
</organism>
<evidence type="ECO:0000256" key="3">
    <source>
        <dbReference type="ARBA" id="ARBA00038415"/>
    </source>
</evidence>
<feature type="repeat" description="WD" evidence="6">
    <location>
        <begin position="617"/>
        <end position="658"/>
    </location>
</feature>
<dbReference type="Proteomes" id="UP000054321">
    <property type="component" value="Unassembled WGS sequence"/>
</dbReference>
<proteinExistence type="inferred from homology"/>
<dbReference type="Pfam" id="PF24883">
    <property type="entry name" value="NPHP3_N"/>
    <property type="match status" value="1"/>
</dbReference>
<evidence type="ECO:0000313" key="10">
    <source>
        <dbReference type="Proteomes" id="UP000054321"/>
    </source>
</evidence>
<gene>
    <name evidence="9" type="ORF">OIDMADRAFT_138287</name>
</gene>
<comment type="function">
    <text evidence="5">Involved in mitochondrial fission. Acts as an adapter protein required to form mitochondrial fission complexes. Formation of these complexes is required to promote constriction and fission of the mitochondrial compartment at a late step in mitochondrial division.</text>
</comment>
<feature type="repeat" description="WD" evidence="6">
    <location>
        <begin position="869"/>
        <end position="910"/>
    </location>
</feature>
<feature type="domain" description="Nephrocystin 3-like N-terminal" evidence="7">
    <location>
        <begin position="31"/>
        <end position="190"/>
    </location>
</feature>
<dbReference type="SUPFAM" id="SSF50978">
    <property type="entry name" value="WD40 repeat-like"/>
    <property type="match status" value="2"/>
</dbReference>
<dbReference type="Pfam" id="PF25521">
    <property type="entry name" value="WHD_TANC1"/>
    <property type="match status" value="1"/>
</dbReference>
<evidence type="ECO:0000256" key="6">
    <source>
        <dbReference type="PROSITE-ProRule" id="PRU00221"/>
    </source>
</evidence>
<dbReference type="Pfam" id="PF00400">
    <property type="entry name" value="WD40"/>
    <property type="match status" value="10"/>
</dbReference>
<dbReference type="EMBL" id="KN832898">
    <property type="protein sequence ID" value="KIM93217.1"/>
    <property type="molecule type" value="Genomic_DNA"/>
</dbReference>
<reference evidence="9 10" key="1">
    <citation type="submission" date="2014-04" db="EMBL/GenBank/DDBJ databases">
        <authorList>
            <consortium name="DOE Joint Genome Institute"/>
            <person name="Kuo A."/>
            <person name="Martino E."/>
            <person name="Perotto S."/>
            <person name="Kohler A."/>
            <person name="Nagy L.G."/>
            <person name="Floudas D."/>
            <person name="Copeland A."/>
            <person name="Barry K.W."/>
            <person name="Cichocki N."/>
            <person name="Veneault-Fourrey C."/>
            <person name="LaButti K."/>
            <person name="Lindquist E.A."/>
            <person name="Lipzen A."/>
            <person name="Lundell T."/>
            <person name="Morin E."/>
            <person name="Murat C."/>
            <person name="Sun H."/>
            <person name="Tunlid A."/>
            <person name="Henrissat B."/>
            <person name="Grigoriev I.V."/>
            <person name="Hibbett D.S."/>
            <person name="Martin F."/>
            <person name="Nordberg H.P."/>
            <person name="Cantor M.N."/>
            <person name="Hua S.X."/>
        </authorList>
    </citation>
    <scope>NUCLEOTIDE SEQUENCE [LARGE SCALE GENOMIC DNA]</scope>
    <source>
        <strain evidence="9 10">Zn</strain>
    </source>
</reference>
<dbReference type="InParanoid" id="A0A0C3CU48"/>
<dbReference type="Gene3D" id="2.130.10.10">
    <property type="entry name" value="YVTN repeat-like/Quinoprotein amine dehydrogenase"/>
    <property type="match status" value="4"/>
</dbReference>
<dbReference type="PROSITE" id="PS50082">
    <property type="entry name" value="WD_REPEATS_2"/>
    <property type="match status" value="10"/>
</dbReference>
<keyword evidence="2" id="KW-0677">Repeat</keyword>
<evidence type="ECO:0000256" key="1">
    <source>
        <dbReference type="ARBA" id="ARBA00022574"/>
    </source>
</evidence>
<protein>
    <recommendedName>
        <fullName evidence="4">Mitochondrial division protein 1</fullName>
    </recommendedName>
</protein>